<dbReference type="AlphaFoldDB" id="A0A848CHU5"/>
<evidence type="ECO:0000313" key="3">
    <source>
        <dbReference type="Proteomes" id="UP000522333"/>
    </source>
</evidence>
<keyword evidence="1" id="KW-0472">Membrane</keyword>
<feature type="transmembrane region" description="Helical" evidence="1">
    <location>
        <begin position="84"/>
        <end position="102"/>
    </location>
</feature>
<sequence length="174" mass="18724">MNGLNQNNGGDVPEYIDIAKGLWPLFLAGFAVAIATGATHVKKGYLQRNKLSIALNIILSSAVSSAISLGFALLAPLFYPGITADMKLGIVLVINGIGLKLFDVYMRKKHGLQVVDLSDTADIHELRKSMTPEQRRLHAQDCPFKGSECCGGTNQSCTFQSDGLQTVTTEGKKI</sequence>
<protein>
    <submittedName>
        <fullName evidence="2">Uncharacterized protein</fullName>
    </submittedName>
</protein>
<accession>A0A848CHU5</accession>
<dbReference type="Proteomes" id="UP000522333">
    <property type="component" value="Unassembled WGS sequence"/>
</dbReference>
<organism evidence="2 3">
    <name type="scientific">Desulfovibrio piger</name>
    <dbReference type="NCBI Taxonomy" id="901"/>
    <lineage>
        <taxon>Bacteria</taxon>
        <taxon>Pseudomonadati</taxon>
        <taxon>Thermodesulfobacteriota</taxon>
        <taxon>Desulfovibrionia</taxon>
        <taxon>Desulfovibrionales</taxon>
        <taxon>Desulfovibrionaceae</taxon>
        <taxon>Desulfovibrio</taxon>
    </lineage>
</organism>
<comment type="caution">
    <text evidence="2">The sequence shown here is derived from an EMBL/GenBank/DDBJ whole genome shotgun (WGS) entry which is preliminary data.</text>
</comment>
<dbReference type="RefSeq" id="WP_168936361.1">
    <property type="nucleotide sequence ID" value="NZ_CAMDEI010000020.1"/>
</dbReference>
<evidence type="ECO:0000256" key="1">
    <source>
        <dbReference type="SAM" id="Phobius"/>
    </source>
</evidence>
<feature type="transmembrane region" description="Helical" evidence="1">
    <location>
        <begin position="53"/>
        <end position="78"/>
    </location>
</feature>
<proteinExistence type="predicted"/>
<feature type="transmembrane region" description="Helical" evidence="1">
    <location>
        <begin position="22"/>
        <end position="41"/>
    </location>
</feature>
<keyword evidence="1" id="KW-1133">Transmembrane helix</keyword>
<dbReference type="EMBL" id="JABAFY010000061">
    <property type="protein sequence ID" value="NME53064.1"/>
    <property type="molecule type" value="Genomic_DNA"/>
</dbReference>
<keyword evidence="1" id="KW-0812">Transmembrane</keyword>
<evidence type="ECO:0000313" key="2">
    <source>
        <dbReference type="EMBL" id="NME53064.1"/>
    </source>
</evidence>
<reference evidence="2 3" key="1">
    <citation type="submission" date="2020-04" db="EMBL/GenBank/DDBJ databases">
        <authorList>
            <person name="Hitch T.C.A."/>
            <person name="Wylensek D."/>
            <person name="Clavel T."/>
        </authorList>
    </citation>
    <scope>NUCLEOTIDE SEQUENCE [LARGE SCALE GENOMIC DNA]</scope>
    <source>
        <strain evidence="2 3">PG-251-APC-1</strain>
    </source>
</reference>
<name>A0A848CHU5_9BACT</name>
<gene>
    <name evidence="2" type="ORF">HF854_11200</name>
</gene>